<comment type="caution">
    <text evidence="1">The sequence shown here is derived from an EMBL/GenBank/DDBJ whole genome shotgun (WGS) entry which is preliminary data.</text>
</comment>
<gene>
    <name evidence="1" type="ORF">LCGC14_0548940</name>
</gene>
<dbReference type="AlphaFoldDB" id="A0A0F9RVH3"/>
<evidence type="ECO:0000313" key="1">
    <source>
        <dbReference type="EMBL" id="KKN58799.1"/>
    </source>
</evidence>
<name>A0A0F9RVH3_9ZZZZ</name>
<accession>A0A0F9RVH3</accession>
<organism evidence="1">
    <name type="scientific">marine sediment metagenome</name>
    <dbReference type="NCBI Taxonomy" id="412755"/>
    <lineage>
        <taxon>unclassified sequences</taxon>
        <taxon>metagenomes</taxon>
        <taxon>ecological metagenomes</taxon>
    </lineage>
</organism>
<dbReference type="EMBL" id="LAZR01000748">
    <property type="protein sequence ID" value="KKN58799.1"/>
    <property type="molecule type" value="Genomic_DNA"/>
</dbReference>
<protein>
    <submittedName>
        <fullName evidence="1">Uncharacterized protein</fullName>
    </submittedName>
</protein>
<sequence>MIRPEIIIMQINNNFDTYIYNGYNQCSHTSLHYAQAMFNLAQKIEHMLDEFDIKDWQFELKHLQDYLEVHHG</sequence>
<proteinExistence type="predicted"/>
<reference evidence="1" key="1">
    <citation type="journal article" date="2015" name="Nature">
        <title>Complex archaea that bridge the gap between prokaryotes and eukaryotes.</title>
        <authorList>
            <person name="Spang A."/>
            <person name="Saw J.H."/>
            <person name="Jorgensen S.L."/>
            <person name="Zaremba-Niedzwiedzka K."/>
            <person name="Martijn J."/>
            <person name="Lind A.E."/>
            <person name="van Eijk R."/>
            <person name="Schleper C."/>
            <person name="Guy L."/>
            <person name="Ettema T.J."/>
        </authorList>
    </citation>
    <scope>NUCLEOTIDE SEQUENCE</scope>
</reference>